<dbReference type="Proteomes" id="UP000658278">
    <property type="component" value="Unassembled WGS sequence"/>
</dbReference>
<evidence type="ECO:0000313" key="3">
    <source>
        <dbReference type="Proteomes" id="UP000658278"/>
    </source>
</evidence>
<protein>
    <recommendedName>
        <fullName evidence="4">Peptidase C39-like domain-containing protein</fullName>
    </recommendedName>
</protein>
<evidence type="ECO:0008006" key="4">
    <source>
        <dbReference type="Google" id="ProtNLM"/>
    </source>
</evidence>
<reference evidence="2" key="1">
    <citation type="submission" date="2021-01" db="EMBL/GenBank/DDBJ databases">
        <title>Modified the classification status of verrucomicrobia.</title>
        <authorList>
            <person name="Feng X."/>
        </authorList>
    </citation>
    <scope>NUCLEOTIDE SEQUENCE</scope>
    <source>
        <strain evidence="2">KCTC 22201</strain>
    </source>
</reference>
<organism evidence="2 3">
    <name type="scientific">Haloferula rosea</name>
    <dbReference type="NCBI Taxonomy" id="490093"/>
    <lineage>
        <taxon>Bacteria</taxon>
        <taxon>Pseudomonadati</taxon>
        <taxon>Verrucomicrobiota</taxon>
        <taxon>Verrucomicrobiia</taxon>
        <taxon>Verrucomicrobiales</taxon>
        <taxon>Verrucomicrobiaceae</taxon>
        <taxon>Haloferula</taxon>
    </lineage>
</organism>
<proteinExistence type="predicted"/>
<name>A0A934RCM3_9BACT</name>
<accession>A0A934RCM3</accession>
<evidence type="ECO:0000313" key="2">
    <source>
        <dbReference type="EMBL" id="MBK1828100.1"/>
    </source>
</evidence>
<keyword evidence="1" id="KW-0732">Signal</keyword>
<feature type="chain" id="PRO_5038079425" description="Peptidase C39-like domain-containing protein" evidence="1">
    <location>
        <begin position="21"/>
        <end position="422"/>
    </location>
</feature>
<dbReference type="EMBL" id="JAENII010000011">
    <property type="protein sequence ID" value="MBK1828100.1"/>
    <property type="molecule type" value="Genomic_DNA"/>
</dbReference>
<keyword evidence="3" id="KW-1185">Reference proteome</keyword>
<feature type="signal peptide" evidence="1">
    <location>
        <begin position="1"/>
        <end position="20"/>
    </location>
</feature>
<sequence>MKRVAGILTVAIGLAAPVFAIPNTVFGPIVQADSPLNGTDLTEPVLAALAGDGELPGQWVAEGRVGSAEISHLLARPEVFGREVVILRAVRREGVLERVEATFADAGSFFGYFEDDLPKGLGREEAKQVAMDRLKARQDEFTEIFEESLDEVRKSISLLADREEPKERRIGKGRMLRAEVEEWKKGDLVIRLFSADQRLVRAEISTEELASDSWMDRAFKEENDRERQARLSRSVVKEDGVVRLAGMEPIPQGYRPYCGLNTLAMAARHFGLHLDEDWLAAAGGFQNTGSAAGSNMVKLYSAVAAEAGLSMDRSPKFDELAVRRALEEGRPVIVWRRFSWERNRLHDEVAKQGADLPDPLSVEEKATWPGEDAPLHASVLTGFDPKKREVFFLESWGGKDEPRRMTFDEMAATTYLCFVFDD</sequence>
<comment type="caution">
    <text evidence="2">The sequence shown here is derived from an EMBL/GenBank/DDBJ whole genome shotgun (WGS) entry which is preliminary data.</text>
</comment>
<dbReference type="RefSeq" id="WP_200280814.1">
    <property type="nucleotide sequence ID" value="NZ_JAENII010000011.1"/>
</dbReference>
<dbReference type="AlphaFoldDB" id="A0A934RCM3"/>
<gene>
    <name evidence="2" type="ORF">JIN81_13795</name>
</gene>
<evidence type="ECO:0000256" key="1">
    <source>
        <dbReference type="SAM" id="SignalP"/>
    </source>
</evidence>